<evidence type="ECO:0000256" key="1">
    <source>
        <dbReference type="SAM" id="MobiDB-lite"/>
    </source>
</evidence>
<feature type="region of interest" description="Disordered" evidence="1">
    <location>
        <begin position="1"/>
        <end position="23"/>
    </location>
</feature>
<gene>
    <name evidence="2" type="ORF">JTE90_008079</name>
</gene>
<evidence type="ECO:0000313" key="3">
    <source>
        <dbReference type="Proteomes" id="UP000827092"/>
    </source>
</evidence>
<protein>
    <submittedName>
        <fullName evidence="2">Uncharacterized protein</fullName>
    </submittedName>
</protein>
<organism evidence="2 3">
    <name type="scientific">Oedothorax gibbosus</name>
    <dbReference type="NCBI Taxonomy" id="931172"/>
    <lineage>
        <taxon>Eukaryota</taxon>
        <taxon>Metazoa</taxon>
        <taxon>Ecdysozoa</taxon>
        <taxon>Arthropoda</taxon>
        <taxon>Chelicerata</taxon>
        <taxon>Arachnida</taxon>
        <taxon>Araneae</taxon>
        <taxon>Araneomorphae</taxon>
        <taxon>Entelegynae</taxon>
        <taxon>Araneoidea</taxon>
        <taxon>Linyphiidae</taxon>
        <taxon>Erigoninae</taxon>
        <taxon>Oedothorax</taxon>
    </lineage>
</organism>
<accession>A0AAV6UXY5</accession>
<dbReference type="AlphaFoldDB" id="A0AAV6UXY5"/>
<reference evidence="2 3" key="1">
    <citation type="journal article" date="2022" name="Nat. Ecol. Evol.">
        <title>A masculinizing supergene underlies an exaggerated male reproductive morph in a spider.</title>
        <authorList>
            <person name="Hendrickx F."/>
            <person name="De Corte Z."/>
            <person name="Sonet G."/>
            <person name="Van Belleghem S.M."/>
            <person name="Kostlbacher S."/>
            <person name="Vangestel C."/>
        </authorList>
    </citation>
    <scope>NUCLEOTIDE SEQUENCE [LARGE SCALE GENOMIC DNA]</scope>
    <source>
        <strain evidence="2">W744_W776</strain>
    </source>
</reference>
<evidence type="ECO:0000313" key="2">
    <source>
        <dbReference type="EMBL" id="KAG8188514.1"/>
    </source>
</evidence>
<dbReference type="Proteomes" id="UP000827092">
    <property type="component" value="Unassembled WGS sequence"/>
</dbReference>
<comment type="caution">
    <text evidence="2">The sequence shown here is derived from an EMBL/GenBank/DDBJ whole genome shotgun (WGS) entry which is preliminary data.</text>
</comment>
<sequence>MVSAASRRMKPSPYSSMGEDGTKVGGECFLYVINQWLGRNIDERNNDFSPDRMSTEIPLPSLTPNKPYVNSTESRTMYDFFFYIFYSSYVPLNMEQSSSSRVIEWKT</sequence>
<name>A0AAV6UXY5_9ARAC</name>
<keyword evidence="3" id="KW-1185">Reference proteome</keyword>
<proteinExistence type="predicted"/>
<dbReference type="EMBL" id="JAFNEN010000238">
    <property type="protein sequence ID" value="KAG8188514.1"/>
    <property type="molecule type" value="Genomic_DNA"/>
</dbReference>